<dbReference type="InterPro" id="IPR058664">
    <property type="entry name" value="ARB_00930-like_C"/>
</dbReference>
<dbReference type="EMBL" id="CAOQHR010000003">
    <property type="protein sequence ID" value="CAI6332423.1"/>
    <property type="molecule type" value="Genomic_DNA"/>
</dbReference>
<dbReference type="SUPFAM" id="SSF56601">
    <property type="entry name" value="beta-lactamase/transpeptidase-like"/>
    <property type="match status" value="1"/>
</dbReference>
<feature type="signal peptide" evidence="1">
    <location>
        <begin position="1"/>
        <end position="16"/>
    </location>
</feature>
<feature type="domain" description="Beta-lactamase-like ARB-00930-like C-terminal" evidence="3">
    <location>
        <begin position="435"/>
        <end position="578"/>
    </location>
</feature>
<dbReference type="Pfam" id="PF00144">
    <property type="entry name" value="Beta-lactamase"/>
    <property type="match status" value="1"/>
</dbReference>
<dbReference type="Gene3D" id="3.40.710.10">
    <property type="entry name" value="DD-peptidase/beta-lactamase superfamily"/>
    <property type="match status" value="1"/>
</dbReference>
<feature type="chain" id="PRO_5040992910" description="Beta-lactamase-related domain-containing protein" evidence="1">
    <location>
        <begin position="17"/>
        <end position="579"/>
    </location>
</feature>
<evidence type="ECO:0000259" key="2">
    <source>
        <dbReference type="Pfam" id="PF00144"/>
    </source>
</evidence>
<dbReference type="Pfam" id="PF26335">
    <property type="entry name" value="ARB_00930_C"/>
    <property type="match status" value="1"/>
</dbReference>
<evidence type="ECO:0008006" key="6">
    <source>
        <dbReference type="Google" id="ProtNLM"/>
    </source>
</evidence>
<evidence type="ECO:0000256" key="1">
    <source>
        <dbReference type="SAM" id="SignalP"/>
    </source>
</evidence>
<reference evidence="4" key="1">
    <citation type="submission" date="2023-01" db="EMBL/GenBank/DDBJ databases">
        <authorList>
            <person name="Van Ghelder C."/>
            <person name="Rancurel C."/>
        </authorList>
    </citation>
    <scope>NUCLEOTIDE SEQUENCE</scope>
    <source>
        <strain evidence="4">CNCM I-4278</strain>
    </source>
</reference>
<evidence type="ECO:0000313" key="5">
    <source>
        <dbReference type="Proteomes" id="UP001152607"/>
    </source>
</evidence>
<dbReference type="Proteomes" id="UP001152607">
    <property type="component" value="Unassembled WGS sequence"/>
</dbReference>
<dbReference type="OrthoDB" id="10250282at2759"/>
<sequence>MHSILPLLLSVGLSAAQESAFSPCPILGPRFPNPKSIATSTIVREALENLTKALDSYMDAGDGENGPVYPNTTSLSISLFSTEMSNSSDTFLYEYHHTATAEGNSTSEVIEAGPDTVYPIGDLTTLFTVYLFLKEAGEAYWNDPVTKFVPELQEYATKGGKGKIAWDEITLGDLAGNLGGIGGFTLHDDALNQDLASFLDEQSVPSSVKSSSCTSGNSTCGRQDFLEYFGSIARPVYSPANTPILSNSGFIILSFALETITGKPFNDLLQDSLLNELGLANTTLSPPSQSNTKIPSFKASGNVSHTSIDVEAPFNGLYSTLTDVSKLVQSIMRSDHLSKATTNRWLKPIAHTSNRANSIGRPWEIFSLPLTQQLISPMYQVRGNKGLASSHIGIATDYNLGFAIVGADTEANPDFNAWADILAREMVPALEENALKEAARKYAGTYRSVDAETDQEIQLTIARPTDSTPGLGVVAFNSSTTDLFGVYAKMASINRDALSMRLYPTDVDVGKGVDGLVMRAVLQDKSAFADAGTPTCDTWRSVDRLQVNGLGMDEFKFVVGEGGTMRLDIDALGVKLVKE</sequence>
<dbReference type="InterPro" id="IPR012338">
    <property type="entry name" value="Beta-lactam/transpept-like"/>
</dbReference>
<feature type="domain" description="Beta-lactamase-related" evidence="2">
    <location>
        <begin position="111"/>
        <end position="419"/>
    </location>
</feature>
<dbReference type="InterPro" id="IPR001466">
    <property type="entry name" value="Beta-lactam-related"/>
</dbReference>
<organism evidence="4 5">
    <name type="scientific">Periconia digitata</name>
    <dbReference type="NCBI Taxonomy" id="1303443"/>
    <lineage>
        <taxon>Eukaryota</taxon>
        <taxon>Fungi</taxon>
        <taxon>Dikarya</taxon>
        <taxon>Ascomycota</taxon>
        <taxon>Pezizomycotina</taxon>
        <taxon>Dothideomycetes</taxon>
        <taxon>Pleosporomycetidae</taxon>
        <taxon>Pleosporales</taxon>
        <taxon>Massarineae</taxon>
        <taxon>Periconiaceae</taxon>
        <taxon>Periconia</taxon>
    </lineage>
</organism>
<evidence type="ECO:0000259" key="3">
    <source>
        <dbReference type="Pfam" id="PF26335"/>
    </source>
</evidence>
<keyword evidence="1" id="KW-0732">Signal</keyword>
<comment type="caution">
    <text evidence="4">The sequence shown here is derived from an EMBL/GenBank/DDBJ whole genome shotgun (WGS) entry which is preliminary data.</text>
</comment>
<keyword evidence="5" id="KW-1185">Reference proteome</keyword>
<dbReference type="AlphaFoldDB" id="A0A9W4UA18"/>
<proteinExistence type="predicted"/>
<gene>
    <name evidence="4" type="ORF">PDIGIT_LOCUS5446</name>
</gene>
<dbReference type="PANTHER" id="PTHR22935">
    <property type="entry name" value="PENICILLIN-BINDING PROTEIN"/>
    <property type="match status" value="1"/>
</dbReference>
<dbReference type="InterPro" id="IPR051478">
    <property type="entry name" value="Beta-lactamase-like_AB/R"/>
</dbReference>
<dbReference type="PANTHER" id="PTHR22935:SF97">
    <property type="entry name" value="BETA-LACTAMASE-RELATED DOMAIN-CONTAINING PROTEIN"/>
    <property type="match status" value="1"/>
</dbReference>
<protein>
    <recommendedName>
        <fullName evidence="6">Beta-lactamase-related domain-containing protein</fullName>
    </recommendedName>
</protein>
<accession>A0A9W4UA18</accession>
<name>A0A9W4UA18_9PLEO</name>
<evidence type="ECO:0000313" key="4">
    <source>
        <dbReference type="EMBL" id="CAI6332423.1"/>
    </source>
</evidence>